<evidence type="ECO:0000313" key="2">
    <source>
        <dbReference type="EMBL" id="MEQ3538465.1"/>
    </source>
</evidence>
<dbReference type="EMBL" id="JBEDNP010000003">
    <property type="protein sequence ID" value="MEQ3538465.1"/>
    <property type="molecule type" value="Genomic_DNA"/>
</dbReference>
<feature type="domain" description="Fido" evidence="1">
    <location>
        <begin position="5"/>
        <end position="121"/>
    </location>
</feature>
<dbReference type="Pfam" id="PF02661">
    <property type="entry name" value="Fic"/>
    <property type="match status" value="1"/>
</dbReference>
<sequence>MTRYLSLADVLRFAPDALGQEPVVRDFGLLESALARPATVLFGRDAYPTVHLKAAALLQSICGNHALVDGNERLAWATTAVFLVLNGHQPRVDQDAVFTLVVSVSEGGLHDLPGIAAALAELTDEPEPPS</sequence>
<comment type="caution">
    <text evidence="2">The sequence shown here is derived from an EMBL/GenBank/DDBJ whole genome shotgun (WGS) entry which is preliminary data.</text>
</comment>
<dbReference type="InterPro" id="IPR006440">
    <property type="entry name" value="Doc"/>
</dbReference>
<organism evidence="2 3">
    <name type="scientific">Pseudonocardia tropica</name>
    <dbReference type="NCBI Taxonomy" id="681289"/>
    <lineage>
        <taxon>Bacteria</taxon>
        <taxon>Bacillati</taxon>
        <taxon>Actinomycetota</taxon>
        <taxon>Actinomycetes</taxon>
        <taxon>Pseudonocardiales</taxon>
        <taxon>Pseudonocardiaceae</taxon>
        <taxon>Pseudonocardia</taxon>
    </lineage>
</organism>
<reference evidence="2 3" key="1">
    <citation type="submission" date="2024-03" db="EMBL/GenBank/DDBJ databases">
        <title>Draft genome sequence of Pseudonocardia tropica JCM 19149.</title>
        <authorList>
            <person name="Butdee W."/>
            <person name="Duangmal K."/>
        </authorList>
    </citation>
    <scope>NUCLEOTIDE SEQUENCE [LARGE SCALE GENOMIC DNA]</scope>
    <source>
        <strain evidence="2 3">JCM 19149</strain>
    </source>
</reference>
<dbReference type="PROSITE" id="PS51459">
    <property type="entry name" value="FIDO"/>
    <property type="match status" value="1"/>
</dbReference>
<accession>A0ABV1JR98</accession>
<protein>
    <submittedName>
        <fullName evidence="2">Fic family protein</fullName>
    </submittedName>
</protein>
<evidence type="ECO:0000313" key="3">
    <source>
        <dbReference type="Proteomes" id="UP001464923"/>
    </source>
</evidence>
<dbReference type="PANTHER" id="PTHR39426">
    <property type="entry name" value="HOMOLOGY TO DEATH-ON-CURING PROTEIN OF PHAGE P1"/>
    <property type="match status" value="1"/>
</dbReference>
<dbReference type="Proteomes" id="UP001464923">
    <property type="component" value="Unassembled WGS sequence"/>
</dbReference>
<dbReference type="InterPro" id="IPR003812">
    <property type="entry name" value="Fido"/>
</dbReference>
<gene>
    <name evidence="2" type="ORF">WHI96_06515</name>
</gene>
<dbReference type="PANTHER" id="PTHR39426:SF1">
    <property type="entry name" value="HOMOLOGY TO DEATH-ON-CURING PROTEIN OF PHAGE P1"/>
    <property type="match status" value="1"/>
</dbReference>
<dbReference type="InterPro" id="IPR053737">
    <property type="entry name" value="Type_II_TA_Toxin"/>
</dbReference>
<dbReference type="Gene3D" id="1.20.120.1870">
    <property type="entry name" value="Fic/DOC protein, Fido domain"/>
    <property type="match status" value="1"/>
</dbReference>
<proteinExistence type="predicted"/>
<evidence type="ECO:0000259" key="1">
    <source>
        <dbReference type="PROSITE" id="PS51459"/>
    </source>
</evidence>
<dbReference type="RefSeq" id="WP_345642530.1">
    <property type="nucleotide sequence ID" value="NZ_BAABLY010000008.1"/>
</dbReference>
<keyword evidence="3" id="KW-1185">Reference proteome</keyword>
<name>A0ABV1JR98_9PSEU</name>